<dbReference type="PRINTS" id="PR00992">
    <property type="entry name" value="ALARACEMASE"/>
</dbReference>
<dbReference type="GO" id="GO:0030632">
    <property type="term" value="P:D-alanine biosynthetic process"/>
    <property type="evidence" value="ECO:0007669"/>
    <property type="project" value="UniProtKB-UniRule"/>
</dbReference>
<dbReference type="SUPFAM" id="SSF50621">
    <property type="entry name" value="Alanine racemase C-terminal domain-like"/>
    <property type="match status" value="1"/>
</dbReference>
<keyword evidence="2 4" id="KW-0663">Pyridoxal phosphate</keyword>
<dbReference type="NCBIfam" id="TIGR00492">
    <property type="entry name" value="alr"/>
    <property type="match status" value="1"/>
</dbReference>
<dbReference type="InterPro" id="IPR029066">
    <property type="entry name" value="PLP-binding_barrel"/>
</dbReference>
<evidence type="ECO:0000256" key="4">
    <source>
        <dbReference type="HAMAP-Rule" id="MF_01201"/>
    </source>
</evidence>
<dbReference type="Proteomes" id="UP000234206">
    <property type="component" value="Unassembled WGS sequence"/>
</dbReference>
<feature type="modified residue" description="N6-(pyridoxal phosphate)lysine" evidence="4 5">
    <location>
        <position position="40"/>
    </location>
</feature>
<dbReference type="InterPro" id="IPR011079">
    <property type="entry name" value="Ala_racemase_C"/>
</dbReference>
<comment type="cofactor">
    <cofactor evidence="1 4 5">
        <name>pyridoxal 5'-phosphate</name>
        <dbReference type="ChEBI" id="CHEBI:597326"/>
    </cofactor>
</comment>
<proteinExistence type="inferred from homology"/>
<dbReference type="PANTHER" id="PTHR30511:SF0">
    <property type="entry name" value="ALANINE RACEMASE, CATABOLIC-RELATED"/>
    <property type="match status" value="1"/>
</dbReference>
<feature type="domain" description="Alanine racemase C-terminal" evidence="7">
    <location>
        <begin position="251"/>
        <end position="393"/>
    </location>
</feature>
<comment type="caution">
    <text evidence="8">The sequence shown here is derived from an EMBL/GenBank/DDBJ whole genome shotgun (WGS) entry which is preliminary data.</text>
</comment>
<organism evidence="8 9">
    <name type="scientific">Kytococcus schroeteri</name>
    <dbReference type="NCBI Taxonomy" id="138300"/>
    <lineage>
        <taxon>Bacteria</taxon>
        <taxon>Bacillati</taxon>
        <taxon>Actinomycetota</taxon>
        <taxon>Actinomycetes</taxon>
        <taxon>Micrococcales</taxon>
        <taxon>Kytococcaceae</taxon>
        <taxon>Kytococcus</taxon>
    </lineage>
</organism>
<dbReference type="Gene3D" id="3.20.20.10">
    <property type="entry name" value="Alanine racemase"/>
    <property type="match status" value="1"/>
</dbReference>
<name>A0A2I1P8W0_9MICO</name>
<evidence type="ECO:0000313" key="8">
    <source>
        <dbReference type="EMBL" id="PKZ41050.1"/>
    </source>
</evidence>
<dbReference type="InterPro" id="IPR009006">
    <property type="entry name" value="Ala_racemase/Decarboxylase_C"/>
</dbReference>
<dbReference type="EMBL" id="PKIZ01000020">
    <property type="protein sequence ID" value="PKZ41050.1"/>
    <property type="molecule type" value="Genomic_DNA"/>
</dbReference>
<evidence type="ECO:0000259" key="7">
    <source>
        <dbReference type="SMART" id="SM01005"/>
    </source>
</evidence>
<dbReference type="PANTHER" id="PTHR30511">
    <property type="entry name" value="ALANINE RACEMASE"/>
    <property type="match status" value="1"/>
</dbReference>
<comment type="pathway">
    <text evidence="4">Amino-acid biosynthesis; D-alanine biosynthesis; D-alanine from L-alanine: step 1/1.</text>
</comment>
<dbReference type="SMART" id="SM01005">
    <property type="entry name" value="Ala_racemase_C"/>
    <property type="match status" value="1"/>
</dbReference>
<dbReference type="CDD" id="cd00430">
    <property type="entry name" value="PLPDE_III_AR"/>
    <property type="match status" value="1"/>
</dbReference>
<dbReference type="HAMAP" id="MF_01201">
    <property type="entry name" value="Ala_racemase"/>
    <property type="match status" value="1"/>
</dbReference>
<evidence type="ECO:0000256" key="2">
    <source>
        <dbReference type="ARBA" id="ARBA00022898"/>
    </source>
</evidence>
<dbReference type="AlphaFoldDB" id="A0A2I1P8W0"/>
<dbReference type="InterPro" id="IPR000821">
    <property type="entry name" value="Ala_racemase"/>
</dbReference>
<evidence type="ECO:0000256" key="3">
    <source>
        <dbReference type="ARBA" id="ARBA00023235"/>
    </source>
</evidence>
<keyword evidence="3 4" id="KW-0413">Isomerase</keyword>
<reference evidence="8 9" key="1">
    <citation type="submission" date="2017-12" db="EMBL/GenBank/DDBJ databases">
        <title>Phylogenetic diversity of female urinary microbiome.</title>
        <authorList>
            <person name="Thomas-White K."/>
            <person name="Wolfe A.J."/>
        </authorList>
    </citation>
    <scope>NUCLEOTIDE SEQUENCE [LARGE SCALE GENOMIC DNA]</scope>
    <source>
        <strain evidence="8 9">UMB1298</strain>
    </source>
</reference>
<feature type="active site" description="Proton acceptor; specific for L-alanine" evidence="4">
    <location>
        <position position="272"/>
    </location>
</feature>
<dbReference type="GO" id="GO:0008784">
    <property type="term" value="F:alanine racemase activity"/>
    <property type="evidence" value="ECO:0007669"/>
    <property type="project" value="UniProtKB-UniRule"/>
</dbReference>
<evidence type="ECO:0000256" key="1">
    <source>
        <dbReference type="ARBA" id="ARBA00001933"/>
    </source>
</evidence>
<dbReference type="FunFam" id="3.20.20.10:FF:000002">
    <property type="entry name" value="Alanine racemase"/>
    <property type="match status" value="1"/>
</dbReference>
<protein>
    <recommendedName>
        <fullName evidence="4">Alanine racemase</fullName>
        <ecNumber evidence="4">5.1.1.1</ecNumber>
    </recommendedName>
</protein>
<dbReference type="Pfam" id="PF01168">
    <property type="entry name" value="Ala_racemase_N"/>
    <property type="match status" value="1"/>
</dbReference>
<comment type="function">
    <text evidence="4">Catalyzes the interconversion of L-alanine and D-alanine. May also act on other amino acids.</text>
</comment>
<feature type="binding site" evidence="4 6">
    <location>
        <position position="330"/>
    </location>
    <ligand>
        <name>substrate</name>
    </ligand>
</feature>
<dbReference type="InterPro" id="IPR001608">
    <property type="entry name" value="Ala_racemase_N"/>
</dbReference>
<feature type="active site" description="Proton acceptor; specific for D-alanine" evidence="4">
    <location>
        <position position="40"/>
    </location>
</feature>
<dbReference type="EC" id="5.1.1.1" evidence="4"/>
<dbReference type="OrthoDB" id="9813814at2"/>
<comment type="similarity">
    <text evidence="4">Belongs to the alanine racemase family.</text>
</comment>
<accession>A0A2I1P8W0</accession>
<dbReference type="RefSeq" id="WP_101850002.1">
    <property type="nucleotide sequence ID" value="NZ_PKIZ01000020.1"/>
</dbReference>
<evidence type="ECO:0000256" key="6">
    <source>
        <dbReference type="PIRSR" id="PIRSR600821-52"/>
    </source>
</evidence>
<evidence type="ECO:0000313" key="9">
    <source>
        <dbReference type="Proteomes" id="UP000234206"/>
    </source>
</evidence>
<dbReference type="GO" id="GO:0009252">
    <property type="term" value="P:peptidoglycan biosynthetic process"/>
    <property type="evidence" value="ECO:0007669"/>
    <property type="project" value="TreeGrafter"/>
</dbReference>
<keyword evidence="9" id="KW-1185">Reference proteome</keyword>
<evidence type="ECO:0000256" key="5">
    <source>
        <dbReference type="PIRSR" id="PIRSR600821-50"/>
    </source>
</evidence>
<comment type="catalytic activity">
    <reaction evidence="4">
        <text>L-alanine = D-alanine</text>
        <dbReference type="Rhea" id="RHEA:20249"/>
        <dbReference type="ChEBI" id="CHEBI:57416"/>
        <dbReference type="ChEBI" id="CHEBI:57972"/>
        <dbReference type="EC" id="5.1.1.1"/>
    </reaction>
</comment>
<dbReference type="GO" id="GO:0005829">
    <property type="term" value="C:cytosol"/>
    <property type="evidence" value="ECO:0007669"/>
    <property type="project" value="TreeGrafter"/>
</dbReference>
<feature type="binding site" evidence="4 6">
    <location>
        <position position="138"/>
    </location>
    <ligand>
        <name>substrate</name>
    </ligand>
</feature>
<dbReference type="SUPFAM" id="SSF51419">
    <property type="entry name" value="PLP-binding barrel"/>
    <property type="match status" value="1"/>
</dbReference>
<dbReference type="UniPathway" id="UPA00042">
    <property type="reaction ID" value="UER00497"/>
</dbReference>
<dbReference type="Gene3D" id="2.40.37.10">
    <property type="entry name" value="Lyase, Ornithine Decarboxylase, Chain A, domain 1"/>
    <property type="match status" value="1"/>
</dbReference>
<dbReference type="GO" id="GO:0030170">
    <property type="term" value="F:pyridoxal phosphate binding"/>
    <property type="evidence" value="ECO:0007669"/>
    <property type="project" value="UniProtKB-UniRule"/>
</dbReference>
<gene>
    <name evidence="8" type="primary">alr</name>
    <name evidence="8" type="ORF">CYJ76_09895</name>
</gene>
<sequence>MHTHPAPEGPRALVDSSAIRANLTRCAQWAGDADVMGVVKAGGYGHGALAAARAARAAGVAIVGVARPEEALALREAGVGGPVIAWLPTPATAFGPLVEHEVTVGVGSRWVLDRVVAAAREAGVRATVHLELDTGMSRGGVAPGDWQDVVAASRRAEQEGVLRVEGVFSHLACADDPGHPSVDVQRDAFEDGLAVVARAGLDPRWRHLANSAAVVTRPDLAYDLVRPGLSAYGLSPVPQLHTAADLGLRPAMTLTSPLSAVRRVPAGSGVSYSFTHVTATDRWLGVVPLGYGDGIPRAVSDAAPVQVRPGSAEGGSGSVLAARIAGRVCMDQFVVDLGEATGAEPPAAVGDEVVLFGDGTDGGPTAQDWAEVAGTISYEVVTRLGPRVPRVLVGDDA</sequence>
<dbReference type="Pfam" id="PF00842">
    <property type="entry name" value="Ala_racemase_C"/>
    <property type="match status" value="1"/>
</dbReference>